<dbReference type="AlphaFoldDB" id="A0A9Q3P8F4"/>
<evidence type="ECO:0000256" key="1">
    <source>
        <dbReference type="SAM" id="MobiDB-lite"/>
    </source>
</evidence>
<keyword evidence="3" id="KW-1185">Reference proteome</keyword>
<sequence length="119" mass="13039">MTSTRSGINYSVQSNGFGPENSSHEYKGQDRWPRGEAQIEDAKTSTSFQRLSGNFDTLIESPESDVTDIPVIGSEQLPTGSSRDIPVLIQELVYCSKEAGVGTFSQIVNRDNKLLPSIE</sequence>
<name>A0A9Q3P8F4_9BASI</name>
<feature type="region of interest" description="Disordered" evidence="1">
    <location>
        <begin position="1"/>
        <end position="35"/>
    </location>
</feature>
<feature type="compositionally biased region" description="Polar residues" evidence="1">
    <location>
        <begin position="1"/>
        <end position="16"/>
    </location>
</feature>
<reference evidence="2" key="1">
    <citation type="submission" date="2021-03" db="EMBL/GenBank/DDBJ databases">
        <title>Draft genome sequence of rust myrtle Austropuccinia psidii MF-1, a brazilian biotype.</title>
        <authorList>
            <person name="Quecine M.C."/>
            <person name="Pachon D.M.R."/>
            <person name="Bonatelli M.L."/>
            <person name="Correr F.H."/>
            <person name="Franceschini L.M."/>
            <person name="Leite T.F."/>
            <person name="Margarido G.R.A."/>
            <person name="Almeida C.A."/>
            <person name="Ferrarezi J.A."/>
            <person name="Labate C.A."/>
        </authorList>
    </citation>
    <scope>NUCLEOTIDE SEQUENCE</scope>
    <source>
        <strain evidence="2">MF-1</strain>
    </source>
</reference>
<protein>
    <submittedName>
        <fullName evidence="2">Uncharacterized protein</fullName>
    </submittedName>
</protein>
<comment type="caution">
    <text evidence="2">The sequence shown here is derived from an EMBL/GenBank/DDBJ whole genome shotgun (WGS) entry which is preliminary data.</text>
</comment>
<proteinExistence type="predicted"/>
<evidence type="ECO:0000313" key="3">
    <source>
        <dbReference type="Proteomes" id="UP000765509"/>
    </source>
</evidence>
<organism evidence="2 3">
    <name type="scientific">Austropuccinia psidii MF-1</name>
    <dbReference type="NCBI Taxonomy" id="1389203"/>
    <lineage>
        <taxon>Eukaryota</taxon>
        <taxon>Fungi</taxon>
        <taxon>Dikarya</taxon>
        <taxon>Basidiomycota</taxon>
        <taxon>Pucciniomycotina</taxon>
        <taxon>Pucciniomycetes</taxon>
        <taxon>Pucciniales</taxon>
        <taxon>Sphaerophragmiaceae</taxon>
        <taxon>Austropuccinia</taxon>
    </lineage>
</organism>
<gene>
    <name evidence="2" type="ORF">O181_091750</name>
</gene>
<feature type="compositionally biased region" description="Basic and acidic residues" evidence="1">
    <location>
        <begin position="22"/>
        <end position="34"/>
    </location>
</feature>
<evidence type="ECO:0000313" key="2">
    <source>
        <dbReference type="EMBL" id="MBW0552035.1"/>
    </source>
</evidence>
<accession>A0A9Q3P8F4</accession>
<dbReference type="Proteomes" id="UP000765509">
    <property type="component" value="Unassembled WGS sequence"/>
</dbReference>
<dbReference type="EMBL" id="AVOT02058070">
    <property type="protein sequence ID" value="MBW0552035.1"/>
    <property type="molecule type" value="Genomic_DNA"/>
</dbReference>